<dbReference type="PROSITE" id="PS51891">
    <property type="entry name" value="CENP_V_GFA"/>
    <property type="match status" value="1"/>
</dbReference>
<feature type="domain" description="CENP-V/GFA" evidence="4">
    <location>
        <begin position="3"/>
        <end position="54"/>
    </location>
</feature>
<dbReference type="GO" id="GO:0046872">
    <property type="term" value="F:metal ion binding"/>
    <property type="evidence" value="ECO:0007669"/>
    <property type="project" value="UniProtKB-KW"/>
</dbReference>
<comment type="similarity">
    <text evidence="1">Belongs to the Gfa family.</text>
</comment>
<name>A0A3B1AL32_9ZZZZ</name>
<dbReference type="InterPro" id="IPR006913">
    <property type="entry name" value="CENP-V/GFA"/>
</dbReference>
<keyword evidence="3" id="KW-0862">Zinc</keyword>
<reference evidence="5" key="1">
    <citation type="submission" date="2018-06" db="EMBL/GenBank/DDBJ databases">
        <authorList>
            <person name="Zhirakovskaya E."/>
        </authorList>
    </citation>
    <scope>NUCLEOTIDE SEQUENCE</scope>
</reference>
<dbReference type="SUPFAM" id="SSF51316">
    <property type="entry name" value="Mss4-like"/>
    <property type="match status" value="1"/>
</dbReference>
<evidence type="ECO:0000256" key="2">
    <source>
        <dbReference type="ARBA" id="ARBA00022723"/>
    </source>
</evidence>
<keyword evidence="2" id="KW-0479">Metal-binding</keyword>
<dbReference type="Gene3D" id="3.90.1590.10">
    <property type="entry name" value="glutathione-dependent formaldehyde- activating enzyme (gfa)"/>
    <property type="match status" value="1"/>
</dbReference>
<dbReference type="EMBL" id="UOFS01000042">
    <property type="protein sequence ID" value="VAX00148.1"/>
    <property type="molecule type" value="Genomic_DNA"/>
</dbReference>
<protein>
    <recommendedName>
        <fullName evidence="4">CENP-V/GFA domain-containing protein</fullName>
    </recommendedName>
</protein>
<dbReference type="GO" id="GO:0016846">
    <property type="term" value="F:carbon-sulfur lyase activity"/>
    <property type="evidence" value="ECO:0007669"/>
    <property type="project" value="InterPro"/>
</dbReference>
<dbReference type="InterPro" id="IPR011057">
    <property type="entry name" value="Mss4-like_sf"/>
</dbReference>
<dbReference type="AlphaFoldDB" id="A0A3B1AL32"/>
<sequence>MQRIAECCCGQATLTVQHEPLVHVVCHCDDCKKRTGSAFGISAYFSEKQILDTK</sequence>
<dbReference type="Pfam" id="PF04828">
    <property type="entry name" value="GFA"/>
    <property type="match status" value="1"/>
</dbReference>
<organism evidence="5">
    <name type="scientific">hydrothermal vent metagenome</name>
    <dbReference type="NCBI Taxonomy" id="652676"/>
    <lineage>
        <taxon>unclassified sequences</taxon>
        <taxon>metagenomes</taxon>
        <taxon>ecological metagenomes</taxon>
    </lineage>
</organism>
<proteinExistence type="inferred from homology"/>
<evidence type="ECO:0000259" key="4">
    <source>
        <dbReference type="PROSITE" id="PS51891"/>
    </source>
</evidence>
<evidence type="ECO:0000313" key="5">
    <source>
        <dbReference type="EMBL" id="VAX00148.1"/>
    </source>
</evidence>
<gene>
    <name evidence="5" type="ORF">MNBD_GAMMA22-1151</name>
</gene>
<evidence type="ECO:0000256" key="3">
    <source>
        <dbReference type="ARBA" id="ARBA00022833"/>
    </source>
</evidence>
<evidence type="ECO:0000256" key="1">
    <source>
        <dbReference type="ARBA" id="ARBA00005495"/>
    </source>
</evidence>
<accession>A0A3B1AL32</accession>